<dbReference type="RefSeq" id="WP_097899457.1">
    <property type="nucleotide sequence ID" value="NZ_NVOR01000068.1"/>
</dbReference>
<dbReference type="InterPro" id="IPR002104">
    <property type="entry name" value="Integrase_catalytic"/>
</dbReference>
<evidence type="ECO:0000256" key="1">
    <source>
        <dbReference type="ARBA" id="ARBA00023172"/>
    </source>
</evidence>
<dbReference type="InterPro" id="IPR013762">
    <property type="entry name" value="Integrase-like_cat_sf"/>
</dbReference>
<dbReference type="Pfam" id="PF00589">
    <property type="entry name" value="Phage_integrase"/>
    <property type="match status" value="1"/>
</dbReference>
<dbReference type="GO" id="GO:0015074">
    <property type="term" value="P:DNA integration"/>
    <property type="evidence" value="ECO:0007669"/>
    <property type="project" value="InterPro"/>
</dbReference>
<evidence type="ECO:0000313" key="3">
    <source>
        <dbReference type="EMBL" id="PED81376.1"/>
    </source>
</evidence>
<dbReference type="GO" id="GO:0006310">
    <property type="term" value="P:DNA recombination"/>
    <property type="evidence" value="ECO:0007669"/>
    <property type="project" value="UniProtKB-KW"/>
</dbReference>
<comment type="caution">
    <text evidence="3">The sequence shown here is derived from an EMBL/GenBank/DDBJ whole genome shotgun (WGS) entry which is preliminary data.</text>
</comment>
<proteinExistence type="predicted"/>
<dbReference type="EMBL" id="NVOR01000068">
    <property type="protein sequence ID" value="PED81376.1"/>
    <property type="molecule type" value="Genomic_DNA"/>
</dbReference>
<dbReference type="Proteomes" id="UP000221020">
    <property type="component" value="Unassembled WGS sequence"/>
</dbReference>
<dbReference type="GO" id="GO:0003677">
    <property type="term" value="F:DNA binding"/>
    <property type="evidence" value="ECO:0007669"/>
    <property type="project" value="InterPro"/>
</dbReference>
<dbReference type="InterPro" id="IPR011010">
    <property type="entry name" value="DNA_brk_join_enz"/>
</dbReference>
<protein>
    <recommendedName>
        <fullName evidence="2">Tyr recombinase domain-containing protein</fullName>
    </recommendedName>
</protein>
<dbReference type="AlphaFoldDB" id="A0AA91VA27"/>
<feature type="domain" description="Tyr recombinase" evidence="2">
    <location>
        <begin position="218"/>
        <end position="461"/>
    </location>
</feature>
<organism evidence="3 4">
    <name type="scientific">Bacillus pseudomycoides</name>
    <dbReference type="NCBI Taxonomy" id="64104"/>
    <lineage>
        <taxon>Bacteria</taxon>
        <taxon>Bacillati</taxon>
        <taxon>Bacillota</taxon>
        <taxon>Bacilli</taxon>
        <taxon>Bacillales</taxon>
        <taxon>Bacillaceae</taxon>
        <taxon>Bacillus</taxon>
        <taxon>Bacillus cereus group</taxon>
    </lineage>
</organism>
<reference evidence="3 4" key="1">
    <citation type="submission" date="2017-09" db="EMBL/GenBank/DDBJ databases">
        <title>Large-scale bioinformatics analysis of Bacillus genomes uncovers conserved roles of natural products in bacterial physiology.</title>
        <authorList>
            <consortium name="Agbiome Team Llc"/>
            <person name="Bleich R.M."/>
            <person name="Grubbs K.J."/>
            <person name="Santa Maria K.C."/>
            <person name="Allen S.E."/>
            <person name="Farag S."/>
            <person name="Shank E.A."/>
            <person name="Bowers A."/>
        </authorList>
    </citation>
    <scope>NUCLEOTIDE SEQUENCE [LARGE SCALE GENOMIC DNA]</scope>
    <source>
        <strain evidence="3 4">AFS092012</strain>
    </source>
</reference>
<dbReference type="Gene3D" id="1.10.443.10">
    <property type="entry name" value="Intergrase catalytic core"/>
    <property type="match status" value="1"/>
</dbReference>
<gene>
    <name evidence="3" type="ORF">CON65_17850</name>
</gene>
<accession>A0AA91VA27</accession>
<name>A0AA91VA27_9BACI</name>
<evidence type="ECO:0000313" key="4">
    <source>
        <dbReference type="Proteomes" id="UP000221020"/>
    </source>
</evidence>
<evidence type="ECO:0000259" key="2">
    <source>
        <dbReference type="Pfam" id="PF00589"/>
    </source>
</evidence>
<dbReference type="SUPFAM" id="SSF56349">
    <property type="entry name" value="DNA breaking-rejoining enzymes"/>
    <property type="match status" value="1"/>
</dbReference>
<sequence length="674" mass="80290">MNSKEVVKPNFNSEFIKNFNLTKRLDSTQRMQHNFRIVKDIMFSDDIWDFSYLNINNRANLHYIYKFDGVPSPYVFYVKMVLLNELLMNNKFRTLRNIFDKLKTVTRYFYNNNIKDMRLINKEAVIQFIEGKSRVCKDSHVEHLCIMVKKLLCVFQEIDNYSCNNILLYLDEIAKKCRENSTNTSKNSYIPDAFLNQIVALALQDIDNEGLNKNARIVACLLIILAETGMRVEELSLLETNRLKRIIVEEKEVCYLEFLTFKTIKYEEAFTTYTWLSEKALKAYKVCENIVSSIIDGFSVQKLIKLYNNNQMENSSSNFKLSNSTLDQEKLKEKVKKYLFISAMQGTQKKGGTLLRENIERFFVRHADDFDIEKVPVKERENIKILTIKSETRYKKFFTAAQRKKISFEEIKNRKFLYVNPHMFRVTVCTKLFRQGVHLDFIVKHMNHISEDMTMYYNKSQEFIDKLEESMVILSSITDDNGLIQTDTNQIQDEFLKKELSNEAINGYIKRMNDFFEKNKLNIKDDLSKIITLLRNFESPIAENDFGVCIRTVVHGVCERRKYFSTMNDNYFIRMPLDTFKFIHYSYERFQQKSQIIKHNYEIARQDKRYELEYQRETKALKVFLEKNLCNEIRLLEQEIEKSSVEYVMSQFPELDNVIRNLNYIKEEIQQWII</sequence>
<keyword evidence="1" id="KW-0233">DNA recombination</keyword>